<evidence type="ECO:0000256" key="1">
    <source>
        <dbReference type="SAM" id="Coils"/>
    </source>
</evidence>
<feature type="coiled-coil region" evidence="1">
    <location>
        <begin position="109"/>
        <end position="164"/>
    </location>
</feature>
<proteinExistence type="predicted"/>
<feature type="region of interest" description="Disordered" evidence="2">
    <location>
        <begin position="937"/>
        <end position="959"/>
    </location>
</feature>
<sequence>MSFTSGRNFTIGPLKENVWSSPNKITSSSDITPNQSESKGRLPLGFLSPNRKWPRSSGKKRHKDYVELHEESTKSHLPAQFLEFKAGRKDLLHVIHEQELSKRTKDRELIALNVKLEGIQKGLAEIEKERQTLTDSSGRLESEKKKLERELSMREKEIISLSKRCSSQAEKMKEVACLKSAKDSLTRQVTELVAKAREKEVDEVSKASLRQQLDQSQASQSELEQLLKTVTKDYNEVAEKLRLSLQHVGKLMDQKREWEEERKQQRQGHDLETKNLKEYLREKDLKVTHLEQGLQEKVETIQKIREEVSSLLMSQDEKVRSSTEVNEKRLQELSVEHSASIANLETRFQADVQQLNEQMADKSALIERLQEEISTRMLETMAMSSSLERLYDDSKLLDTLTVDVEALTQETFDLKECLHERNTEIAELEADVLRLEMEKELLAQESHRIEGLRERVYTMEEEKTQMQSRLKSEADTGRETIRLLEEELKSAEAKAQTMFDKHKTNQENISSTLRSHIANLNNEIKEKQRMHNEVDATKDSTITSLKEEMQSLADDFLKATKEHGSEMKILREEIKELKRNLAIKDSELQDLRTSELQKTDETIRGLRKEIIRLNRTINEKEHAAESTMGEMEQQLAQLRLRAAELEERAEEKTRDHQFEENGFAETIVDLRLQVDRLVISLKERDRKIEDQVSEVSHLAACLSRAQNERDEYRKKTLELRSSETSAKSERDNFVLALERESARVQSFESKEKEWMLQCETLRKEVQSVDSKLAAQLGQQKLLENAIQERDRLLSEALSQKNILEGRLERESSVLGALKQESNGKDLLLTEKGEEVRRLKAEWVRKENQYMEDIHSEQSRRQIIEADLAVSSAALKAAKKDYKDVTELEKENQLLKDKVRRQEVFLKRKLEKEKVMRERAVGKPLSVQSRPIRISKIPSPQKTRSAVNSRSTLSTASESSLNMSLDWELDSLLAD</sequence>
<feature type="compositionally biased region" description="Polar residues" evidence="2">
    <location>
        <begin position="937"/>
        <end position="947"/>
    </location>
</feature>
<dbReference type="KEGG" id="pti:PHATRDRAFT_42951"/>
<dbReference type="STRING" id="556484.B7FQ46"/>
<reference evidence="3 4" key="1">
    <citation type="journal article" date="2008" name="Nature">
        <title>The Phaeodactylum genome reveals the evolutionary history of diatom genomes.</title>
        <authorList>
            <person name="Bowler C."/>
            <person name="Allen A.E."/>
            <person name="Badger J.H."/>
            <person name="Grimwood J."/>
            <person name="Jabbari K."/>
            <person name="Kuo A."/>
            <person name="Maheswari U."/>
            <person name="Martens C."/>
            <person name="Maumus F."/>
            <person name="Otillar R.P."/>
            <person name="Rayko E."/>
            <person name="Salamov A."/>
            <person name="Vandepoele K."/>
            <person name="Beszteri B."/>
            <person name="Gruber A."/>
            <person name="Heijde M."/>
            <person name="Katinka M."/>
            <person name="Mock T."/>
            <person name="Valentin K."/>
            <person name="Verret F."/>
            <person name="Berges J.A."/>
            <person name="Brownlee C."/>
            <person name="Cadoret J.P."/>
            <person name="Chiovitti A."/>
            <person name="Choi C.J."/>
            <person name="Coesel S."/>
            <person name="De Martino A."/>
            <person name="Detter J.C."/>
            <person name="Durkin C."/>
            <person name="Falciatore A."/>
            <person name="Fournet J."/>
            <person name="Haruta M."/>
            <person name="Huysman M.J."/>
            <person name="Jenkins B.D."/>
            <person name="Jiroutova K."/>
            <person name="Jorgensen R.E."/>
            <person name="Joubert Y."/>
            <person name="Kaplan A."/>
            <person name="Kroger N."/>
            <person name="Kroth P.G."/>
            <person name="La Roche J."/>
            <person name="Lindquist E."/>
            <person name="Lommer M."/>
            <person name="Martin-Jezequel V."/>
            <person name="Lopez P.J."/>
            <person name="Lucas S."/>
            <person name="Mangogna M."/>
            <person name="McGinnis K."/>
            <person name="Medlin L.K."/>
            <person name="Montsant A."/>
            <person name="Oudot-Le Secq M.P."/>
            <person name="Napoli C."/>
            <person name="Obornik M."/>
            <person name="Parker M.S."/>
            <person name="Petit J.L."/>
            <person name="Porcel B.M."/>
            <person name="Poulsen N."/>
            <person name="Robison M."/>
            <person name="Rychlewski L."/>
            <person name="Rynearson T.A."/>
            <person name="Schmutz J."/>
            <person name="Shapiro H."/>
            <person name="Siaut M."/>
            <person name="Stanley M."/>
            <person name="Sussman M.R."/>
            <person name="Taylor A.R."/>
            <person name="Vardi A."/>
            <person name="von Dassow P."/>
            <person name="Vyverman W."/>
            <person name="Willis A."/>
            <person name="Wyrwicz L.S."/>
            <person name="Rokhsar D.S."/>
            <person name="Weissenbach J."/>
            <person name="Armbrust E.V."/>
            <person name="Green B.R."/>
            <person name="Van de Peer Y."/>
            <person name="Grigoriev I.V."/>
        </authorList>
    </citation>
    <scope>NUCLEOTIDE SEQUENCE [LARGE SCALE GENOMIC DNA]</scope>
    <source>
        <strain evidence="3 4">CCAP 1055/1</strain>
    </source>
</reference>
<dbReference type="EMBL" id="CM000605">
    <property type="protein sequence ID" value="EEC51794.1"/>
    <property type="molecule type" value="Genomic_DNA"/>
</dbReference>
<dbReference type="PaxDb" id="2850-Phatr42951"/>
<dbReference type="InParanoid" id="B7FQ46"/>
<reference evidence="4" key="2">
    <citation type="submission" date="2008-08" db="EMBL/GenBank/DDBJ databases">
        <authorList>
            <consortium name="Diatom Consortium"/>
            <person name="Grigoriev I."/>
            <person name="Grimwood J."/>
            <person name="Kuo A."/>
            <person name="Otillar R.P."/>
            <person name="Salamov A."/>
            <person name="Detter J.C."/>
            <person name="Lindquist E."/>
            <person name="Shapiro H."/>
            <person name="Lucas S."/>
            <person name="Glavina del Rio T."/>
            <person name="Pitluck S."/>
            <person name="Rokhsar D."/>
            <person name="Bowler C."/>
        </authorList>
    </citation>
    <scope>GENOME REANNOTATION</scope>
    <source>
        <strain evidence="4">CCAP 1055/1</strain>
    </source>
</reference>
<feature type="compositionally biased region" description="Low complexity" evidence="2">
    <location>
        <begin position="948"/>
        <end position="959"/>
    </location>
</feature>
<dbReference type="GeneID" id="7196780"/>
<feature type="region of interest" description="Disordered" evidence="2">
    <location>
        <begin position="1"/>
        <end position="60"/>
    </location>
</feature>
<organism evidence="3 4">
    <name type="scientific">Phaeodactylum tricornutum (strain CCAP 1055/1)</name>
    <dbReference type="NCBI Taxonomy" id="556484"/>
    <lineage>
        <taxon>Eukaryota</taxon>
        <taxon>Sar</taxon>
        <taxon>Stramenopiles</taxon>
        <taxon>Ochrophyta</taxon>
        <taxon>Bacillariophyta</taxon>
        <taxon>Bacillariophyceae</taxon>
        <taxon>Bacillariophycidae</taxon>
        <taxon>Naviculales</taxon>
        <taxon>Phaeodactylaceae</taxon>
        <taxon>Phaeodactylum</taxon>
    </lineage>
</organism>
<evidence type="ECO:0000313" key="3">
    <source>
        <dbReference type="EMBL" id="EEC51794.1"/>
    </source>
</evidence>
<dbReference type="OrthoDB" id="57456at2759"/>
<dbReference type="Proteomes" id="UP000000759">
    <property type="component" value="Chromosome 1"/>
</dbReference>
<dbReference type="HOGENOM" id="CLU_302780_0_0_1"/>
<evidence type="ECO:0000256" key="2">
    <source>
        <dbReference type="SAM" id="MobiDB-lite"/>
    </source>
</evidence>
<protein>
    <submittedName>
        <fullName evidence="3">Uncharacterized protein</fullName>
    </submittedName>
</protein>
<dbReference type="RefSeq" id="XP_002177331.1">
    <property type="nucleotide sequence ID" value="XM_002177295.1"/>
</dbReference>
<gene>
    <name evidence="3" type="ORF">PHATRDRAFT_42951</name>
</gene>
<accession>B7FQ46</accession>
<evidence type="ECO:0000313" key="4">
    <source>
        <dbReference type="Proteomes" id="UP000000759"/>
    </source>
</evidence>
<keyword evidence="1" id="KW-0175">Coiled coil</keyword>
<keyword evidence="4" id="KW-1185">Reference proteome</keyword>
<feature type="coiled-coil region" evidence="1">
    <location>
        <begin position="418"/>
        <end position="662"/>
    </location>
</feature>
<feature type="compositionally biased region" description="Polar residues" evidence="2">
    <location>
        <begin position="18"/>
        <end position="37"/>
    </location>
</feature>
<name>B7FQ46_PHATC</name>
<dbReference type="AlphaFoldDB" id="B7FQ46"/>